<gene>
    <name evidence="8" type="ORF">BCR15_00720</name>
</gene>
<dbReference type="GO" id="GO:0005886">
    <property type="term" value="C:plasma membrane"/>
    <property type="evidence" value="ECO:0007669"/>
    <property type="project" value="UniProtKB-SubCell"/>
</dbReference>
<protein>
    <submittedName>
        <fullName evidence="8">ABC transporter permease</fullName>
    </submittedName>
</protein>
<keyword evidence="3" id="KW-1003">Cell membrane</keyword>
<dbReference type="AlphaFoldDB" id="A0A1C0APX3"/>
<accession>A0A1C0APX3</accession>
<keyword evidence="4 7" id="KW-0812">Transmembrane</keyword>
<dbReference type="SUPFAM" id="SSF161098">
    <property type="entry name" value="MetI-like"/>
    <property type="match status" value="1"/>
</dbReference>
<keyword evidence="6 7" id="KW-0472">Membrane</keyword>
<keyword evidence="9" id="KW-1185">Reference proteome</keyword>
<comment type="caution">
    <text evidence="8">The sequence shown here is derived from an EMBL/GenBank/DDBJ whole genome shotgun (WGS) entry which is preliminary data.</text>
</comment>
<evidence type="ECO:0000256" key="6">
    <source>
        <dbReference type="ARBA" id="ARBA00023136"/>
    </source>
</evidence>
<keyword evidence="2 7" id="KW-0813">Transport</keyword>
<comment type="similarity">
    <text evidence="7">Belongs to the binding-protein-dependent transport system permease family.</text>
</comment>
<feature type="transmembrane region" description="Helical" evidence="7">
    <location>
        <begin position="109"/>
        <end position="130"/>
    </location>
</feature>
<dbReference type="EMBL" id="MBQD01000011">
    <property type="protein sequence ID" value="OCL36429.1"/>
    <property type="molecule type" value="Genomic_DNA"/>
</dbReference>
<dbReference type="PROSITE" id="PS50928">
    <property type="entry name" value="ABC_TM1"/>
    <property type="match status" value="1"/>
</dbReference>
<evidence type="ECO:0000256" key="3">
    <source>
        <dbReference type="ARBA" id="ARBA00022475"/>
    </source>
</evidence>
<evidence type="ECO:0000256" key="5">
    <source>
        <dbReference type="ARBA" id="ARBA00022989"/>
    </source>
</evidence>
<evidence type="ECO:0000256" key="2">
    <source>
        <dbReference type="ARBA" id="ARBA00022448"/>
    </source>
</evidence>
<comment type="subcellular location">
    <subcellularLocation>
        <location evidence="1 7">Cell membrane</location>
        <topology evidence="1 7">Multi-pass membrane protein</topology>
    </subcellularLocation>
</comment>
<proteinExistence type="inferred from homology"/>
<dbReference type="Gene3D" id="1.10.3720.10">
    <property type="entry name" value="MetI-like"/>
    <property type="match status" value="1"/>
</dbReference>
<evidence type="ECO:0000313" key="8">
    <source>
        <dbReference type="EMBL" id="OCL36429.1"/>
    </source>
</evidence>
<dbReference type="InterPro" id="IPR035906">
    <property type="entry name" value="MetI-like_sf"/>
</dbReference>
<feature type="transmembrane region" description="Helical" evidence="7">
    <location>
        <begin position="142"/>
        <end position="163"/>
    </location>
</feature>
<keyword evidence="5 7" id="KW-1133">Transmembrane helix</keyword>
<feature type="transmembrane region" description="Helical" evidence="7">
    <location>
        <begin position="243"/>
        <end position="263"/>
    </location>
</feature>
<dbReference type="InterPro" id="IPR000515">
    <property type="entry name" value="MetI-like"/>
</dbReference>
<dbReference type="GO" id="GO:0055085">
    <property type="term" value="P:transmembrane transport"/>
    <property type="evidence" value="ECO:0007669"/>
    <property type="project" value="InterPro"/>
</dbReference>
<sequence length="277" mass="30521">MTSSRRNRNPLFWLALVLLSLVFVGPVAMMILTSFKTRVESQTVPPTFLPQEWTTRAYEVLFAADSTTPVLRWFLNSMLAAAGHAVLVAIVCSMAGYALARLTFPGRGVIFGVIISTLFVPGFIFLMPNFEMMSRLAWLDSYLALIVPGAAGAFGVFFMRQFFLGLPVELEESARIDGAGPWRIFVSIVLPNARAAVVTLLVISFLANWNDFVWPLYVMFSTEMLTIPIGLSRLQGAYTIDYPVIMAGATVAAVPVLLLYVFVQRYIIEGVASSGIK</sequence>
<dbReference type="PANTHER" id="PTHR43744:SF12">
    <property type="entry name" value="ABC TRANSPORTER PERMEASE PROTEIN MG189-RELATED"/>
    <property type="match status" value="1"/>
</dbReference>
<feature type="transmembrane region" description="Helical" evidence="7">
    <location>
        <begin position="73"/>
        <end position="97"/>
    </location>
</feature>
<evidence type="ECO:0000256" key="7">
    <source>
        <dbReference type="RuleBase" id="RU363032"/>
    </source>
</evidence>
<name>A0A1C0APX3_9ACTN</name>
<dbReference type="RefSeq" id="WP_068750668.1">
    <property type="nucleotide sequence ID" value="NZ_LR214441.1"/>
</dbReference>
<feature type="transmembrane region" description="Helical" evidence="7">
    <location>
        <begin position="184"/>
        <end position="206"/>
    </location>
</feature>
<dbReference type="Proteomes" id="UP000093501">
    <property type="component" value="Unassembled WGS sequence"/>
</dbReference>
<dbReference type="PANTHER" id="PTHR43744">
    <property type="entry name" value="ABC TRANSPORTER PERMEASE PROTEIN MG189-RELATED-RELATED"/>
    <property type="match status" value="1"/>
</dbReference>
<reference evidence="9" key="1">
    <citation type="submission" date="2016-07" db="EMBL/GenBank/DDBJ databases">
        <authorList>
            <person name="Florea S."/>
            <person name="Webb J.S."/>
            <person name="Jaromczyk J."/>
            <person name="Schardl C.L."/>
        </authorList>
    </citation>
    <scope>NUCLEOTIDE SEQUENCE [LARGE SCALE GENOMIC DNA]</scope>
    <source>
        <strain evidence="9">IPBSL-7</strain>
    </source>
</reference>
<dbReference type="Pfam" id="PF00528">
    <property type="entry name" value="BPD_transp_1"/>
    <property type="match status" value="1"/>
</dbReference>
<organism evidence="8 9">
    <name type="scientific">Tessaracoccus lapidicaptus</name>
    <dbReference type="NCBI Taxonomy" id="1427523"/>
    <lineage>
        <taxon>Bacteria</taxon>
        <taxon>Bacillati</taxon>
        <taxon>Actinomycetota</taxon>
        <taxon>Actinomycetes</taxon>
        <taxon>Propionibacteriales</taxon>
        <taxon>Propionibacteriaceae</taxon>
        <taxon>Tessaracoccus</taxon>
    </lineage>
</organism>
<dbReference type="CDD" id="cd06261">
    <property type="entry name" value="TM_PBP2"/>
    <property type="match status" value="1"/>
</dbReference>
<evidence type="ECO:0000313" key="9">
    <source>
        <dbReference type="Proteomes" id="UP000093501"/>
    </source>
</evidence>
<evidence type="ECO:0000256" key="1">
    <source>
        <dbReference type="ARBA" id="ARBA00004651"/>
    </source>
</evidence>
<evidence type="ECO:0000256" key="4">
    <source>
        <dbReference type="ARBA" id="ARBA00022692"/>
    </source>
</evidence>